<dbReference type="EC" id="3.4.-.-" evidence="8"/>
<evidence type="ECO:0000313" key="9">
    <source>
        <dbReference type="EMBL" id="MFD1706907.1"/>
    </source>
</evidence>
<dbReference type="Proteomes" id="UP001597301">
    <property type="component" value="Unassembled WGS sequence"/>
</dbReference>
<evidence type="ECO:0000256" key="7">
    <source>
        <dbReference type="ARBA" id="ARBA00023239"/>
    </source>
</evidence>
<dbReference type="RefSeq" id="WP_380773623.1">
    <property type="nucleotide sequence ID" value="NZ_JBHUEO010000022.1"/>
</dbReference>
<evidence type="ECO:0000256" key="1">
    <source>
        <dbReference type="ARBA" id="ARBA00008136"/>
    </source>
</evidence>
<dbReference type="EMBL" id="JBHUEO010000022">
    <property type="protein sequence ID" value="MFD1706907.1"/>
    <property type="molecule type" value="Genomic_DNA"/>
</dbReference>
<keyword evidence="10" id="KW-1185">Reference proteome</keyword>
<evidence type="ECO:0000256" key="8">
    <source>
        <dbReference type="RuleBase" id="RU364100"/>
    </source>
</evidence>
<evidence type="ECO:0000256" key="5">
    <source>
        <dbReference type="ARBA" id="ARBA00023124"/>
    </source>
</evidence>
<evidence type="ECO:0000313" key="10">
    <source>
        <dbReference type="Proteomes" id="UP001597301"/>
    </source>
</evidence>
<proteinExistence type="inferred from homology"/>
<dbReference type="PANTHER" id="PTHR13604:SF0">
    <property type="entry name" value="ABASIC SITE PROCESSING PROTEIN HMCES"/>
    <property type="match status" value="1"/>
</dbReference>
<sequence>MCGRYSLFTDRNEWMDRFHLINGEELEWMKRYNIAPSQQVLAVVKSDAGNKAGFLKWGLVPCWANDPKIGYKMINARSETADQKPSFKKLLKRRRCLIPADGFYEWKRKERNSKQPYRFQLKTKEPFAFAGLWDRWEHGDEIIQSCTILTTGANSLVKDVHDRMPVILTPEAEQVWLDRSVEDSSVLKDLLKPYETEKMEAFPVSPLVNSPKNDTIEILNSK</sequence>
<keyword evidence="5" id="KW-0190">Covalent protein-DNA linkage</keyword>
<comment type="similarity">
    <text evidence="1 8">Belongs to the SOS response-associated peptidase family.</text>
</comment>
<dbReference type="InterPro" id="IPR036590">
    <property type="entry name" value="SRAP-like"/>
</dbReference>
<accession>A0ABW4KFR9</accession>
<keyword evidence="6" id="KW-0238">DNA-binding</keyword>
<dbReference type="Gene3D" id="3.90.1680.10">
    <property type="entry name" value="SOS response associated peptidase-like"/>
    <property type="match status" value="1"/>
</dbReference>
<keyword evidence="4 8" id="KW-0378">Hydrolase</keyword>
<keyword evidence="7" id="KW-0456">Lyase</keyword>
<dbReference type="SUPFAM" id="SSF143081">
    <property type="entry name" value="BB1717-like"/>
    <property type="match status" value="1"/>
</dbReference>
<gene>
    <name evidence="9" type="ORF">ACFSCZ_09210</name>
</gene>
<keyword evidence="3" id="KW-0227">DNA damage</keyword>
<keyword evidence="2 8" id="KW-0645">Protease</keyword>
<dbReference type="Pfam" id="PF02586">
    <property type="entry name" value="SRAP"/>
    <property type="match status" value="1"/>
</dbReference>
<evidence type="ECO:0000256" key="3">
    <source>
        <dbReference type="ARBA" id="ARBA00022763"/>
    </source>
</evidence>
<protein>
    <recommendedName>
        <fullName evidence="8">Abasic site processing protein</fullName>
        <ecNumber evidence="8">3.4.-.-</ecNumber>
    </recommendedName>
</protein>
<dbReference type="PANTHER" id="PTHR13604">
    <property type="entry name" value="DC12-RELATED"/>
    <property type="match status" value="1"/>
</dbReference>
<organism evidence="9 10">
    <name type="scientific">Siminovitchia sediminis</name>
    <dbReference type="NCBI Taxonomy" id="1274353"/>
    <lineage>
        <taxon>Bacteria</taxon>
        <taxon>Bacillati</taxon>
        <taxon>Bacillota</taxon>
        <taxon>Bacilli</taxon>
        <taxon>Bacillales</taxon>
        <taxon>Bacillaceae</taxon>
        <taxon>Siminovitchia</taxon>
    </lineage>
</organism>
<name>A0ABW4KFR9_9BACI</name>
<dbReference type="InterPro" id="IPR003738">
    <property type="entry name" value="SRAP"/>
</dbReference>
<evidence type="ECO:0000256" key="4">
    <source>
        <dbReference type="ARBA" id="ARBA00022801"/>
    </source>
</evidence>
<evidence type="ECO:0000256" key="6">
    <source>
        <dbReference type="ARBA" id="ARBA00023125"/>
    </source>
</evidence>
<comment type="caution">
    <text evidence="9">The sequence shown here is derived from an EMBL/GenBank/DDBJ whole genome shotgun (WGS) entry which is preliminary data.</text>
</comment>
<evidence type="ECO:0000256" key="2">
    <source>
        <dbReference type="ARBA" id="ARBA00022670"/>
    </source>
</evidence>
<reference evidence="10" key="1">
    <citation type="journal article" date="2019" name="Int. J. Syst. Evol. Microbiol.">
        <title>The Global Catalogue of Microorganisms (GCM) 10K type strain sequencing project: providing services to taxonomists for standard genome sequencing and annotation.</title>
        <authorList>
            <consortium name="The Broad Institute Genomics Platform"/>
            <consortium name="The Broad Institute Genome Sequencing Center for Infectious Disease"/>
            <person name="Wu L."/>
            <person name="Ma J."/>
        </authorList>
    </citation>
    <scope>NUCLEOTIDE SEQUENCE [LARGE SCALE GENOMIC DNA]</scope>
    <source>
        <strain evidence="10">CGMCC 1.12295</strain>
    </source>
</reference>